<dbReference type="Proteomes" id="UP000317881">
    <property type="component" value="Unassembled WGS sequence"/>
</dbReference>
<reference evidence="2 3" key="1">
    <citation type="submission" date="2019-06" db="EMBL/GenBank/DDBJ databases">
        <title>Whole genome shotgun sequence of Streptomyces spinoverrucosus NBRC 14228.</title>
        <authorList>
            <person name="Hosoyama A."/>
            <person name="Uohara A."/>
            <person name="Ohji S."/>
            <person name="Ichikawa N."/>
        </authorList>
    </citation>
    <scope>NUCLEOTIDE SEQUENCE [LARGE SCALE GENOMIC DNA]</scope>
    <source>
        <strain evidence="2 3">NBRC 14228</strain>
    </source>
</reference>
<dbReference type="EMBL" id="BJND01000007">
    <property type="protein sequence ID" value="GEC03501.1"/>
    <property type="molecule type" value="Genomic_DNA"/>
</dbReference>
<dbReference type="Gene3D" id="3.40.50.1820">
    <property type="entry name" value="alpha/beta hydrolase"/>
    <property type="match status" value="1"/>
</dbReference>
<proteinExistence type="predicted"/>
<name>A0A4Y3VD47_9ACTN</name>
<comment type="caution">
    <text evidence="2">The sequence shown here is derived from an EMBL/GenBank/DDBJ whole genome shotgun (WGS) entry which is preliminary data.</text>
</comment>
<sequence length="170" mass="17726">MALVVRVRPGAVALSICDGAQIGLRGRRAAQQGIEDRLGVGADGMDGSEIAVRRDLVTCLPAQAVTRCGVSNGAPVGFRLALRHPERVAGLVVQNGNAYLEGLSDTAHDFIALTPETPGAEATILGLFTLAATRAQYEGAGVAARASPADTDRLTARFLDRTWACPPRHG</sequence>
<dbReference type="InterPro" id="IPR051340">
    <property type="entry name" value="Haloalkane_dehalogenase"/>
</dbReference>
<dbReference type="SUPFAM" id="SSF53474">
    <property type="entry name" value="alpha/beta-Hydrolases"/>
    <property type="match status" value="1"/>
</dbReference>
<dbReference type="GO" id="GO:0004301">
    <property type="term" value="F:epoxide hydrolase activity"/>
    <property type="evidence" value="ECO:0007669"/>
    <property type="project" value="TreeGrafter"/>
</dbReference>
<accession>A0A4Y3VD47</accession>
<protein>
    <submittedName>
        <fullName evidence="2">Uncharacterized protein</fullName>
    </submittedName>
</protein>
<keyword evidence="1" id="KW-0378">Hydrolase</keyword>
<dbReference type="PANTHER" id="PTHR42977">
    <property type="entry name" value="HYDROLASE-RELATED"/>
    <property type="match status" value="1"/>
</dbReference>
<evidence type="ECO:0000256" key="1">
    <source>
        <dbReference type="ARBA" id="ARBA00022801"/>
    </source>
</evidence>
<dbReference type="PANTHER" id="PTHR42977:SF3">
    <property type="entry name" value="AB HYDROLASE-1 DOMAIN-CONTAINING PROTEIN"/>
    <property type="match status" value="1"/>
</dbReference>
<organism evidence="2 3">
    <name type="scientific">Streptomyces spinoverrucosus</name>
    <dbReference type="NCBI Taxonomy" id="284043"/>
    <lineage>
        <taxon>Bacteria</taxon>
        <taxon>Bacillati</taxon>
        <taxon>Actinomycetota</taxon>
        <taxon>Actinomycetes</taxon>
        <taxon>Kitasatosporales</taxon>
        <taxon>Streptomycetaceae</taxon>
        <taxon>Streptomyces</taxon>
    </lineage>
</organism>
<gene>
    <name evidence="2" type="ORF">SSP24_11560</name>
</gene>
<evidence type="ECO:0000313" key="3">
    <source>
        <dbReference type="Proteomes" id="UP000317881"/>
    </source>
</evidence>
<evidence type="ECO:0000313" key="2">
    <source>
        <dbReference type="EMBL" id="GEC03501.1"/>
    </source>
</evidence>
<dbReference type="RefSeq" id="WP_373306633.1">
    <property type="nucleotide sequence ID" value="NZ_BJND01000007.1"/>
</dbReference>
<dbReference type="AlphaFoldDB" id="A0A4Y3VD47"/>
<dbReference type="InterPro" id="IPR029058">
    <property type="entry name" value="AB_hydrolase_fold"/>
</dbReference>
<keyword evidence="3" id="KW-1185">Reference proteome</keyword>